<keyword evidence="2" id="KW-1185">Reference proteome</keyword>
<dbReference type="AlphaFoldDB" id="A0A6B9ZII7"/>
<reference evidence="1 2" key="1">
    <citation type="submission" date="2020-01" db="EMBL/GenBank/DDBJ databases">
        <title>Complete genome sequence of Chitinophaga sp. H33E-04 isolated from quinoa roots.</title>
        <authorList>
            <person name="Weon H.-Y."/>
            <person name="Lee S.A."/>
        </authorList>
    </citation>
    <scope>NUCLEOTIDE SEQUENCE [LARGE SCALE GENOMIC DNA]</scope>
    <source>
        <strain evidence="1 2">H33E-04</strain>
    </source>
</reference>
<proteinExistence type="predicted"/>
<sequence length="490" mass="56398">MFRAIPIVCFIWLILQSSCNNQPKPAVIIEHKNINIEQIVPDSVTKYYDFLNGLTQLKLPYPNAYDLKEIKEYAHYLGIDTTYQEVRAGRFATMNGLTPVIFQCEISDYERRTWLVIFNDNGIEKSRLQIAADVRPAEEAEAEEPTAVKDTTSTQFTSEWYYIGLDSVIEVRARHSTYVAGSQKVNTTLRFYRITSKGTIKEVSRDKETFEKYATHFPARQLPATVDTVNTVVLKPVSRLTPYYDFREESQDPLYALGKLEIGNRATALLYARDTIYLDEGLNYPEVKLITYKKGKEVDKIVVYGGTLGEHTETIYRKCVVDKDASINLQEEDSRVIDSSFRFKTVYNMQYEILPGGKIIGRQATSIVHSSKLYNEKALIKYFKGQKSSHTYISLFNIRAKDNILVGLHAYHKGEETYLEFLTVNRDNKIIDRYTVYDHLKKQKAADVKAKKMEDIVDDYHDRRGRLTCDAIIRLTGRELHITPGGKFVK</sequence>
<gene>
    <name evidence="1" type="ORF">GWR21_19925</name>
</gene>
<name>A0A6B9ZII7_9BACT</name>
<dbReference type="EMBL" id="CP048113">
    <property type="protein sequence ID" value="QHS61787.1"/>
    <property type="molecule type" value="Genomic_DNA"/>
</dbReference>
<evidence type="ECO:0000313" key="2">
    <source>
        <dbReference type="Proteomes" id="UP000476411"/>
    </source>
</evidence>
<dbReference type="Proteomes" id="UP000476411">
    <property type="component" value="Chromosome"/>
</dbReference>
<protein>
    <submittedName>
        <fullName evidence="1">Uncharacterized protein</fullName>
    </submittedName>
</protein>
<accession>A0A6B9ZII7</accession>
<evidence type="ECO:0000313" key="1">
    <source>
        <dbReference type="EMBL" id="QHS61787.1"/>
    </source>
</evidence>
<dbReference type="RefSeq" id="WP_162333451.1">
    <property type="nucleotide sequence ID" value="NZ_CP048113.1"/>
</dbReference>
<dbReference type="KEGG" id="chih:GWR21_19925"/>
<organism evidence="1 2">
    <name type="scientific">Chitinophaga agri</name>
    <dbReference type="NCBI Taxonomy" id="2703787"/>
    <lineage>
        <taxon>Bacteria</taxon>
        <taxon>Pseudomonadati</taxon>
        <taxon>Bacteroidota</taxon>
        <taxon>Chitinophagia</taxon>
        <taxon>Chitinophagales</taxon>
        <taxon>Chitinophagaceae</taxon>
        <taxon>Chitinophaga</taxon>
    </lineage>
</organism>